<evidence type="ECO:0000313" key="3">
    <source>
        <dbReference type="Proteomes" id="UP001295794"/>
    </source>
</evidence>
<feature type="compositionally biased region" description="Polar residues" evidence="1">
    <location>
        <begin position="185"/>
        <end position="196"/>
    </location>
</feature>
<dbReference type="AlphaFoldDB" id="A0AAD2GUT9"/>
<feature type="region of interest" description="Disordered" evidence="1">
    <location>
        <begin position="177"/>
        <end position="202"/>
    </location>
</feature>
<feature type="region of interest" description="Disordered" evidence="1">
    <location>
        <begin position="230"/>
        <end position="273"/>
    </location>
</feature>
<reference evidence="2" key="1">
    <citation type="submission" date="2023-11" db="EMBL/GenBank/DDBJ databases">
        <authorList>
            <person name="De Vega J J."/>
            <person name="De Vega J J."/>
        </authorList>
    </citation>
    <scope>NUCLEOTIDE SEQUENCE</scope>
</reference>
<dbReference type="Proteomes" id="UP001295794">
    <property type="component" value="Unassembled WGS sequence"/>
</dbReference>
<dbReference type="EMBL" id="CAVNYO010000041">
    <property type="protein sequence ID" value="CAK5263595.1"/>
    <property type="molecule type" value="Genomic_DNA"/>
</dbReference>
<comment type="caution">
    <text evidence="2">The sequence shown here is derived from an EMBL/GenBank/DDBJ whole genome shotgun (WGS) entry which is preliminary data.</text>
</comment>
<evidence type="ECO:0000313" key="2">
    <source>
        <dbReference type="EMBL" id="CAK5263595.1"/>
    </source>
</evidence>
<organism evidence="2 3">
    <name type="scientific">Mycena citricolor</name>
    <dbReference type="NCBI Taxonomy" id="2018698"/>
    <lineage>
        <taxon>Eukaryota</taxon>
        <taxon>Fungi</taxon>
        <taxon>Dikarya</taxon>
        <taxon>Basidiomycota</taxon>
        <taxon>Agaricomycotina</taxon>
        <taxon>Agaricomycetes</taxon>
        <taxon>Agaricomycetidae</taxon>
        <taxon>Agaricales</taxon>
        <taxon>Marasmiineae</taxon>
        <taxon>Mycenaceae</taxon>
        <taxon>Mycena</taxon>
    </lineage>
</organism>
<sequence>MSRINDPIYISSQETLDALTAQIHGYIAGIVSAESGSRNASFMQDEIRIFKEYLERLHLLPGDQRTFVSTLIVKIIGDLPGSRARAAILNMWKSYEARSRERCSRRGRAPIPAQYTQPVPLPVEPYAREPSLFSIDLSSGSSQHSQISSYHSARYPTMPMGLSGHSYGARINLPVPAGTPGFSPPRTSADSGNSEQWPIPGPVNNDHLYALPNPHHGRMQEAIYRQNVGKPGWYSPLPPPHRDHRDPDYPTGVVFGTPDSGHHASSSYGGNPQ</sequence>
<feature type="compositionally biased region" description="Polar residues" evidence="1">
    <location>
        <begin position="263"/>
        <end position="273"/>
    </location>
</feature>
<keyword evidence="3" id="KW-1185">Reference proteome</keyword>
<name>A0AAD2GUT9_9AGAR</name>
<gene>
    <name evidence="2" type="ORF">MYCIT1_LOCUS3089</name>
</gene>
<accession>A0AAD2GUT9</accession>
<protein>
    <submittedName>
        <fullName evidence="2">Uncharacterized protein</fullName>
    </submittedName>
</protein>
<evidence type="ECO:0000256" key="1">
    <source>
        <dbReference type="SAM" id="MobiDB-lite"/>
    </source>
</evidence>
<proteinExistence type="predicted"/>